<dbReference type="WBParaSite" id="BTMF_0000833101-mRNA-1">
    <property type="protein sequence ID" value="BTMF_0000833101-mRNA-1"/>
    <property type="gene ID" value="BTMF_0000833101"/>
</dbReference>
<organism evidence="3">
    <name type="scientific">Brugia timori</name>
    <dbReference type="NCBI Taxonomy" id="42155"/>
    <lineage>
        <taxon>Eukaryota</taxon>
        <taxon>Metazoa</taxon>
        <taxon>Ecdysozoa</taxon>
        <taxon>Nematoda</taxon>
        <taxon>Chromadorea</taxon>
        <taxon>Rhabditida</taxon>
        <taxon>Spirurina</taxon>
        <taxon>Spiruromorpha</taxon>
        <taxon>Filarioidea</taxon>
        <taxon>Onchocercidae</taxon>
        <taxon>Brugia</taxon>
    </lineage>
</organism>
<sequence>MMGEDVEFAADRLQDHCNPFALRLSFSISPAVSTTDHVFLL</sequence>
<reference evidence="1 2" key="2">
    <citation type="submission" date="2018-11" db="EMBL/GenBank/DDBJ databases">
        <authorList>
            <consortium name="Pathogen Informatics"/>
        </authorList>
    </citation>
    <scope>NUCLEOTIDE SEQUENCE [LARGE SCALE GENOMIC DNA]</scope>
</reference>
<protein>
    <submittedName>
        <fullName evidence="1 3">Uncharacterized protein</fullName>
    </submittedName>
</protein>
<dbReference type="Proteomes" id="UP000280834">
    <property type="component" value="Unassembled WGS sequence"/>
</dbReference>
<dbReference type="AlphaFoldDB" id="A0A0R3QKY1"/>
<reference evidence="3" key="1">
    <citation type="submission" date="2017-02" db="UniProtKB">
        <authorList>
            <consortium name="WormBaseParasite"/>
        </authorList>
    </citation>
    <scope>IDENTIFICATION</scope>
</reference>
<name>A0A0R3QKY1_9BILA</name>
<gene>
    <name evidence="1" type="ORF">BTMF_LOCUS6382</name>
</gene>
<evidence type="ECO:0000313" key="3">
    <source>
        <dbReference type="WBParaSite" id="BTMF_0000833101-mRNA-1"/>
    </source>
</evidence>
<keyword evidence="2" id="KW-1185">Reference proteome</keyword>
<dbReference type="EMBL" id="UZAG01015578">
    <property type="protein sequence ID" value="VDO21614.1"/>
    <property type="molecule type" value="Genomic_DNA"/>
</dbReference>
<proteinExistence type="predicted"/>
<evidence type="ECO:0000313" key="2">
    <source>
        <dbReference type="Proteomes" id="UP000280834"/>
    </source>
</evidence>
<evidence type="ECO:0000313" key="1">
    <source>
        <dbReference type="EMBL" id="VDO21614.1"/>
    </source>
</evidence>
<accession>A0A0R3QKY1</accession>